<keyword evidence="1" id="KW-0802">TPR repeat</keyword>
<dbReference type="InterPro" id="IPR011990">
    <property type="entry name" value="TPR-like_helical_dom_sf"/>
</dbReference>
<sequence>MHRKHGRLRKKENIIVFPGTFEKLVYNGTTFVEAENYDAAVEAFDQAILYEPEYPEFLIPYAIALYETKDFVRAKDIAARILHVGTANYIEAMELYLTISIQLQEYEEVEITIDALLDEGIIPEEMLSKFNYLRDLNTRLAKRYGNDVDELIEPPFTMKEFKAMDSLKQQHTLASLEGSNLNALVPVLEEVAKDSTLSPLVITFALTLLHQAGCTSELTIEKFGLKAVIIPAEITLPGQDDQTKEVLSEVERLLLKDPSRFEMASGIIEKFAITAFPFSWGTYDVKEIASTYIEYIESLFSGGLLPNNPLISLIKRIDTDSDWEVE</sequence>
<proteinExistence type="predicted"/>
<keyword evidence="3" id="KW-1185">Reference proteome</keyword>
<gene>
    <name evidence="2" type="ORF">ACFSFY_04205</name>
</gene>
<dbReference type="Pfam" id="PF11428">
    <property type="entry name" value="DUF3196"/>
    <property type="match status" value="1"/>
</dbReference>
<dbReference type="Pfam" id="PF14559">
    <property type="entry name" value="TPR_19"/>
    <property type="match status" value="1"/>
</dbReference>
<feature type="repeat" description="TPR" evidence="1">
    <location>
        <begin position="21"/>
        <end position="54"/>
    </location>
</feature>
<dbReference type="Gene3D" id="1.25.40.10">
    <property type="entry name" value="Tetratricopeptide repeat domain"/>
    <property type="match status" value="1"/>
</dbReference>
<evidence type="ECO:0000256" key="1">
    <source>
        <dbReference type="PROSITE-ProRule" id="PRU00339"/>
    </source>
</evidence>
<comment type="caution">
    <text evidence="2">The sequence shown here is derived from an EMBL/GenBank/DDBJ whole genome shotgun (WGS) entry which is preliminary data.</text>
</comment>
<dbReference type="PROSITE" id="PS50005">
    <property type="entry name" value="TPR"/>
    <property type="match status" value="1"/>
</dbReference>
<dbReference type="SUPFAM" id="SSF48452">
    <property type="entry name" value="TPR-like"/>
    <property type="match status" value="1"/>
</dbReference>
<accession>A0ABW4SD26</accession>
<organism evidence="2 3">
    <name type="scientific">Sporosarcina siberiensis</name>
    <dbReference type="NCBI Taxonomy" id="1365606"/>
    <lineage>
        <taxon>Bacteria</taxon>
        <taxon>Bacillati</taxon>
        <taxon>Bacillota</taxon>
        <taxon>Bacilli</taxon>
        <taxon>Bacillales</taxon>
        <taxon>Caryophanaceae</taxon>
        <taxon>Sporosarcina</taxon>
    </lineage>
</organism>
<evidence type="ECO:0000313" key="2">
    <source>
        <dbReference type="EMBL" id="MFD1927264.1"/>
    </source>
</evidence>
<dbReference type="RefSeq" id="WP_381535912.1">
    <property type="nucleotide sequence ID" value="NZ_JBHUGI010000006.1"/>
</dbReference>
<name>A0ABW4SD26_9BACL</name>
<dbReference type="InterPro" id="IPR019734">
    <property type="entry name" value="TPR_rpt"/>
</dbReference>
<evidence type="ECO:0000313" key="3">
    <source>
        <dbReference type="Proteomes" id="UP001597218"/>
    </source>
</evidence>
<dbReference type="InterPro" id="IPR024503">
    <property type="entry name" value="DUF3196"/>
</dbReference>
<dbReference type="SUPFAM" id="SSF116965">
    <property type="entry name" value="Hypothetical protein MPN330"/>
    <property type="match status" value="1"/>
</dbReference>
<reference evidence="3" key="1">
    <citation type="journal article" date="2019" name="Int. J. Syst. Evol. Microbiol.">
        <title>The Global Catalogue of Microorganisms (GCM) 10K type strain sequencing project: providing services to taxonomists for standard genome sequencing and annotation.</title>
        <authorList>
            <consortium name="The Broad Institute Genomics Platform"/>
            <consortium name="The Broad Institute Genome Sequencing Center for Infectious Disease"/>
            <person name="Wu L."/>
            <person name="Ma J."/>
        </authorList>
    </citation>
    <scope>NUCLEOTIDE SEQUENCE [LARGE SCALE GENOMIC DNA]</scope>
    <source>
        <strain evidence="3">CGMCC 4.7177</strain>
    </source>
</reference>
<dbReference type="Gene3D" id="1.10.472.40">
    <property type="entry name" value="Hypothetical protein mg237 homolog, domain 3"/>
    <property type="match status" value="1"/>
</dbReference>
<dbReference type="EMBL" id="JBHUGI010000006">
    <property type="protein sequence ID" value="MFD1927264.1"/>
    <property type="molecule type" value="Genomic_DNA"/>
</dbReference>
<dbReference type="Proteomes" id="UP001597218">
    <property type="component" value="Unassembled WGS sequence"/>
</dbReference>
<protein>
    <submittedName>
        <fullName evidence="2">DUF3196 family protein</fullName>
    </submittedName>
</protein>